<evidence type="ECO:0000313" key="2">
    <source>
        <dbReference type="Proteomes" id="UP000618460"/>
    </source>
</evidence>
<dbReference type="EMBL" id="BMLG01000001">
    <property type="protein sequence ID" value="GGM23826.1"/>
    <property type="molecule type" value="Genomic_DNA"/>
</dbReference>
<proteinExistence type="predicted"/>
<dbReference type="RefSeq" id="WP_229666595.1">
    <property type="nucleotide sequence ID" value="NZ_BMLG01000001.1"/>
</dbReference>
<name>A0A917THX1_9BACI</name>
<gene>
    <name evidence="1" type="ORF">GCM10011351_07040</name>
</gene>
<accession>A0A917THX1</accession>
<protein>
    <recommendedName>
        <fullName evidence="3">Ferredoxin</fullName>
    </recommendedName>
</protein>
<dbReference type="PANTHER" id="PTHR37310:SF1">
    <property type="entry name" value="CYTOPLASMIC PROTEIN"/>
    <property type="match status" value="1"/>
</dbReference>
<comment type="caution">
    <text evidence="1">The sequence shown here is derived from an EMBL/GenBank/DDBJ whole genome shotgun (WGS) entry which is preliminary data.</text>
</comment>
<evidence type="ECO:0000313" key="1">
    <source>
        <dbReference type="EMBL" id="GGM23826.1"/>
    </source>
</evidence>
<evidence type="ECO:0008006" key="3">
    <source>
        <dbReference type="Google" id="ProtNLM"/>
    </source>
</evidence>
<reference evidence="1" key="1">
    <citation type="journal article" date="2014" name="Int. J. Syst. Evol. Microbiol.">
        <title>Complete genome sequence of Corynebacterium casei LMG S-19264T (=DSM 44701T), isolated from a smear-ripened cheese.</title>
        <authorList>
            <consortium name="US DOE Joint Genome Institute (JGI-PGF)"/>
            <person name="Walter F."/>
            <person name="Albersmeier A."/>
            <person name="Kalinowski J."/>
            <person name="Ruckert C."/>
        </authorList>
    </citation>
    <scope>NUCLEOTIDE SEQUENCE</scope>
    <source>
        <strain evidence="1">CGMCC 1.6333</strain>
    </source>
</reference>
<dbReference type="Gene3D" id="1.20.1270.360">
    <property type="match status" value="1"/>
</dbReference>
<dbReference type="InterPro" id="IPR044543">
    <property type="entry name" value="YHJQ-like"/>
</dbReference>
<dbReference type="AlphaFoldDB" id="A0A917THX1"/>
<dbReference type="CDD" id="cd08026">
    <property type="entry name" value="DUF326"/>
    <property type="match status" value="1"/>
</dbReference>
<keyword evidence="2" id="KW-1185">Reference proteome</keyword>
<dbReference type="Pfam" id="PF03860">
    <property type="entry name" value="Csp"/>
    <property type="match status" value="1"/>
</dbReference>
<dbReference type="Proteomes" id="UP000618460">
    <property type="component" value="Unassembled WGS sequence"/>
</dbReference>
<sequence>MHTQNNWNMYEQQPVANQQQNNWNTYEQQPVTNQNPHLGLLNTVQDCAVTCEEMTTMLHESENLYNRGIQLSHLRDCADICALMVKYLARSSHFSKALAGFCAYVCEICGNTCLQFPDQESQRCGHICLGCAKECKQFAGTR</sequence>
<reference evidence="1" key="2">
    <citation type="submission" date="2020-09" db="EMBL/GenBank/DDBJ databases">
        <authorList>
            <person name="Sun Q."/>
            <person name="Zhou Y."/>
        </authorList>
    </citation>
    <scope>NUCLEOTIDE SEQUENCE</scope>
    <source>
        <strain evidence="1">CGMCC 1.6333</strain>
    </source>
</reference>
<organism evidence="1 2">
    <name type="scientific">Paraliobacillus quinghaiensis</name>
    <dbReference type="NCBI Taxonomy" id="470815"/>
    <lineage>
        <taxon>Bacteria</taxon>
        <taxon>Bacillati</taxon>
        <taxon>Bacillota</taxon>
        <taxon>Bacilli</taxon>
        <taxon>Bacillales</taxon>
        <taxon>Bacillaceae</taxon>
        <taxon>Paraliobacillus</taxon>
    </lineage>
</organism>
<dbReference type="PANTHER" id="PTHR37310">
    <property type="entry name" value="CYTOPLASMIC PROTEIN-RELATED"/>
    <property type="match status" value="1"/>
</dbReference>
<dbReference type="InterPro" id="IPR005560">
    <property type="entry name" value="Csp_YhjQ"/>
</dbReference>